<dbReference type="InterPro" id="IPR027523">
    <property type="entry name" value="CLU_prot"/>
</dbReference>
<dbReference type="GO" id="GO:0005737">
    <property type="term" value="C:cytoplasm"/>
    <property type="evidence" value="ECO:0007669"/>
    <property type="project" value="TreeGrafter"/>
</dbReference>
<evidence type="ECO:0000256" key="2">
    <source>
        <dbReference type="SAM" id="Coils"/>
    </source>
</evidence>
<evidence type="ECO:0000313" key="5">
    <source>
        <dbReference type="EMBL" id="CCC49814.1"/>
    </source>
</evidence>
<dbReference type="SUPFAM" id="SSF48452">
    <property type="entry name" value="TPR-like"/>
    <property type="match status" value="1"/>
</dbReference>
<protein>
    <recommendedName>
        <fullName evidence="4">Clu domain-containing protein</fullName>
    </recommendedName>
</protein>
<feature type="region of interest" description="Disordered" evidence="3">
    <location>
        <begin position="1772"/>
        <end position="1813"/>
    </location>
</feature>
<evidence type="ECO:0000256" key="1">
    <source>
        <dbReference type="ARBA" id="ARBA00022490"/>
    </source>
</evidence>
<feature type="region of interest" description="Disordered" evidence="3">
    <location>
        <begin position="37"/>
        <end position="56"/>
    </location>
</feature>
<reference evidence="5" key="1">
    <citation type="journal article" date="2012" name="Proc. Natl. Acad. Sci. U.S.A.">
        <title>Antigenic diversity is generated by distinct evolutionary mechanisms in African trypanosome species.</title>
        <authorList>
            <person name="Jackson A.P."/>
            <person name="Berry A."/>
            <person name="Aslett M."/>
            <person name="Allison H.C."/>
            <person name="Burton P."/>
            <person name="Vavrova-Anderson J."/>
            <person name="Brown R."/>
            <person name="Browne H."/>
            <person name="Corton N."/>
            <person name="Hauser H."/>
            <person name="Gamble J."/>
            <person name="Gilderthorp R."/>
            <person name="Marcello L."/>
            <person name="McQuillan J."/>
            <person name="Otto T.D."/>
            <person name="Quail M.A."/>
            <person name="Sanders M.J."/>
            <person name="van Tonder A."/>
            <person name="Ginger M.L."/>
            <person name="Field M.C."/>
            <person name="Barry J.D."/>
            <person name="Hertz-Fowler C."/>
            <person name="Berriman M."/>
        </authorList>
    </citation>
    <scope>NUCLEOTIDE SEQUENCE</scope>
    <source>
        <strain evidence="5">Y486</strain>
    </source>
</reference>
<keyword evidence="1" id="KW-0963">Cytoplasm</keyword>
<dbReference type="Gene3D" id="1.25.40.10">
    <property type="entry name" value="Tetratricopeptide repeat domain"/>
    <property type="match status" value="1"/>
</dbReference>
<dbReference type="PANTHER" id="PTHR12601">
    <property type="entry name" value="EUKARYOTIC TRANSLATION INITIATION FACTOR 3 SUBUNIT EIF-3"/>
    <property type="match status" value="1"/>
</dbReference>
<sequence length="2855" mass="324883">MKQRTRSGKSRVRTNDQQVRERRTSVALSLESPRNTMTIESHSPHSHCTSTSTDKRMTRTVSVLEASRHRLSIRKSASFPMQQTAPKPFLACCADITRYSRDWNAEFQLAWEMEDNTVAQAEERMAALRRVEKEFVEEAAHTVKQIVTLDDDGPRELPKFLQCYRVDNIFFRVLPDSRSGRNYVASLRAVLQSRTRLLTVPLSCMFFYRGMPVLAQALIPMPFQPTRLYGADSTNDKEVEAEILHMADALNIPFPDGTLEVYEGLDGRFYLTNSNSTLTPLFVDDTIMKRHEMLRLCGFVTDGHEDTLSVLDNVEVTNSIVRTCMDSECRSIAERLKKLCEVLHSFGINLCLLKQVLCKVATCERYDPSVVTRVTQVVAIEMIARSVKQEFYLEVQGKRVAYDDDVLTATLSKHVGEVFAELDLFRSRFLEVVAKKYGIVDEDEGLIDVLTDIRMRVRGDILGRVCMLLGVVIEKSSKNATVMKWHPHVNAHVFPKLIDPQYVRGLSETYRTVVTHDSHRYAFCLPLRWKVACWEGQYEEALDLVHETVRAQSKRHGDRAIVPLYSRRNVCEVCFATMHKQYVDDGRNLSFEMMRGFEELTCDVTQGRLHIEYGFWILRVASLYQVDDVVAYRSLVEEAAEHFYNAIAKLPGYLKSEHGAWLHLKPYKGLLMCKQLLPSCSVSTRELVEHSIELSTIGWASDFFMYYLWDLSLQLESEGRYEDAIKVLLTAIAISKKKPTRCPDLPPLMMDGAHIYRSWDKEKYAEHCITLMREASDKAVELFGVESRVYAVVQNNRGAIEIDLARYGDATGSLRRAGEAFSKASVPKDDPDYVAYLANLAFLKQCLSEQQVEYRGFLQRYPFLATRGKEFPFDEVRPLEDEVFVGLARQRALLTSKDERCKQLEKAMRERLWELHRNIQEGDVLKRYPFLSSEFHGIRTASLRLEDDAIFMEMIGLIRKSGGGARQKGVEIALAEYVAKKAKDTALERAFLSRHEQDFNDQYGGYVNLMLPIPWLYVVEDVRFNALNDRLQRCLKSHSPLQTVEGIKRELADCVREIERETFEIRSEFSRWLPLSKLYTVSVSDLVGDQHLCDLVRVRRLRAAQGDASVVVLDGLIQEKLNAAWERSSLVRFCLAVDDEELHRQFPFLPPMPHNQRLSTLSLHEDPGFASLSLQLKRNSTDSRLQADMNVAVSAIAARRRDDKELKKLNCDVESFVSRKIEVEYIPNMQDDYYVALLRLKKSEEDRNGENSPEVFGLVHQMEQRVLQMNAWARKVRAHKYRQRLRLEAKYPFISRRYYGYTLELLNVEDDGEFMDIAAKRQELLVSPDCTPEMIEKINARANRRVHDICHSYVSKMEEHVKKYPFISSKVEGVDAVLLHLEENETFSKKAKYYAGLSVSNPKENELRCNRLIREMKNHALATAREINVRLWREAIESEDLRERYAFLPEEPARGIMLADVRPTQQSEFRTLSNELDELRRDPVGNKAAICAAEEKLCAVVTRLAEESLAATAAIREEHPFLPRRVLGVPLSELPLRDDEEFVALKVEGGSGLESKLICRAIQLGIKRHLNDTQLADADDQVLSQNPFLVYTTRKCFPLRHLRLSNDDAYTDLLREYRSVVQQPLVNEDSAASIRFLMACRADLMALNDIEEFKIIERAFDMLKPLSLEDIRHLRDQHDIFNHSKNTSGDVSPLFLQSVQKILSDSREDREAKLRGVDALRKAYPMLGRNIDASILNNPQIAKLVSDHDELMDDQDAVEEVLKKLEEELAHTTMGIDSNTPTRHGDSSSPQTNISSRVEEPVGDPLESTRDVRAAKRLRGARAEDLRERYAFLPEEPARGIMLADVRPTQQSEFRTLSNELDELRRDPVGNKAAICAAEEKLCAVVTRLAEESLAATAAIREEHPFLPRRVLGVPLSELPLSDDSSFCRSLRRRLRSVKYSSNRRDVLSAEKEMLQRAEELARTVMAAKREREDANELVRAQNPFLVYDDRKCVPLAVIPLSSDNAYQELYGGHLSALEDAEANAPRLAELEEALRARADELALFKHERDLFVEMFPFITYCNASDWRKELLKDAEFQQLRARREELLRDPVKNAKALREIERAMNARGEAVMRSLRGVDVSDESDAGELFAKNEYDELKEQFKDAYLSARRRSTAYALQGLTVEENVIEVCIESEVVSYNLGRSRNAAKERNRCRRRRGRRSVAKGDFTDDGSLVFDGSVPSSVGTHLIAGDKDNAASRVASPVFVQADGLDRAFDTQSKYADEDRSTPASPLPCDRSASLVDRDAKQSHSRCSPLSKCVSVRASPYDEMLAAARADGGDAVSGKSSPKDENLCNVDTVCAQPADVEVCSGDVGDDLPACVVDDVSDGDATVAKAAADAVDGTCNAQKSSKTLILNVCDLEEEMLDLLNLEALSRSRLSDEERYCRDHILLEGEDEEIVIENTRRFNEKLDLLVADEVGARFCVEEGREEEMCKMKAELSAMLKLQEKISDLLARESEARDIVLCCEKEDFGLIAQLWVTDYNAVLEGEEEREKLRTIEEEAQAREACAVIKSVVFAYRARRRLANRFLSRKVHERKNAIEDLHAAEHTARLAIMEEEGMDHARLLEARDSAAVHILRLGLKPLLELEKEEDNVRHQLIDDCMFDLNNLHRAARKIVARQKEQAPSLLQLLDFEKQDDALRNATSNTGSGENCGSPLPGPHGFCESDEDAEVGEELEENEEDYDNIVESGMYKGYTLDSIGAFLLQYERDLRRMRSFLEKNRNAMVAEHDLLKKSRDNATQDIVHASSGGSLWIPTRPLPLSDLVRGPSAQFRRGYIADARGQRPTLKTTDTDIRTLSSRNSMFVDTFRNTQQL</sequence>
<feature type="region of interest" description="Disordered" evidence="3">
    <location>
        <begin position="2682"/>
        <end position="2720"/>
    </location>
</feature>
<feature type="region of interest" description="Disordered" evidence="3">
    <location>
        <begin position="2261"/>
        <end position="2288"/>
    </location>
</feature>
<evidence type="ECO:0000256" key="3">
    <source>
        <dbReference type="SAM" id="MobiDB-lite"/>
    </source>
</evidence>
<dbReference type="InterPro" id="IPR025697">
    <property type="entry name" value="CLU_dom"/>
</dbReference>
<gene>
    <name evidence="5" type="ORF">TVY486_0804220</name>
</gene>
<feature type="compositionally biased region" description="Basic residues" evidence="3">
    <location>
        <begin position="1"/>
        <end position="12"/>
    </location>
</feature>
<evidence type="ECO:0000259" key="4">
    <source>
        <dbReference type="PROSITE" id="PS51823"/>
    </source>
</evidence>
<feature type="region of interest" description="Disordered" evidence="3">
    <location>
        <begin position="1"/>
        <end position="25"/>
    </location>
</feature>
<organism evidence="5">
    <name type="scientific">Trypanosoma vivax (strain Y486)</name>
    <dbReference type="NCBI Taxonomy" id="1055687"/>
    <lineage>
        <taxon>Eukaryota</taxon>
        <taxon>Discoba</taxon>
        <taxon>Euglenozoa</taxon>
        <taxon>Kinetoplastea</taxon>
        <taxon>Metakinetoplastina</taxon>
        <taxon>Trypanosomatida</taxon>
        <taxon>Trypanosomatidae</taxon>
        <taxon>Trypanosoma</taxon>
        <taxon>Duttonella</taxon>
    </lineage>
</organism>
<feature type="domain" description="Clu" evidence="4">
    <location>
        <begin position="77"/>
        <end position="324"/>
    </location>
</feature>
<feature type="coiled-coil region" evidence="2">
    <location>
        <begin position="2018"/>
        <end position="2048"/>
    </location>
</feature>
<feature type="compositionally biased region" description="Acidic residues" evidence="3">
    <location>
        <begin position="2706"/>
        <end position="2720"/>
    </location>
</feature>
<keyword evidence="2" id="KW-0175">Coiled coil</keyword>
<dbReference type="EMBL" id="HE573024">
    <property type="protein sequence ID" value="CCC49814.1"/>
    <property type="molecule type" value="Genomic_DNA"/>
</dbReference>
<dbReference type="VEuPathDB" id="TriTrypDB:TvY486_0804220"/>
<feature type="compositionally biased region" description="Polar residues" evidence="3">
    <location>
        <begin position="1775"/>
        <end position="1796"/>
    </location>
</feature>
<proteinExistence type="predicted"/>
<dbReference type="PROSITE" id="PS51823">
    <property type="entry name" value="CLU"/>
    <property type="match status" value="1"/>
</dbReference>
<feature type="coiled-coil region" evidence="2">
    <location>
        <begin position="1951"/>
        <end position="1978"/>
    </location>
</feature>
<accession>G0U159</accession>
<feature type="compositionally biased region" description="Polar residues" evidence="3">
    <location>
        <begin position="2683"/>
        <end position="2693"/>
    </location>
</feature>
<dbReference type="Pfam" id="PF24610">
    <property type="entry name" value="DUF7623"/>
    <property type="match status" value="5"/>
</dbReference>
<dbReference type="InterPro" id="IPR056040">
    <property type="entry name" value="DUF7623"/>
</dbReference>
<dbReference type="Pfam" id="PF13236">
    <property type="entry name" value="CLU"/>
    <property type="match status" value="1"/>
</dbReference>
<dbReference type="PANTHER" id="PTHR12601:SF6">
    <property type="entry name" value="CLUSTERED MITOCHONDRIA PROTEIN HOMOLOG"/>
    <property type="match status" value="1"/>
</dbReference>
<dbReference type="InterPro" id="IPR011990">
    <property type="entry name" value="TPR-like_helical_dom_sf"/>
</dbReference>
<name>G0U159_TRYVY</name>